<dbReference type="GeneID" id="25900552"/>
<dbReference type="RefSeq" id="XP_014161692.1">
    <property type="nucleotide sequence ID" value="XM_014306217.1"/>
</dbReference>
<keyword evidence="2" id="KW-1185">Reference proteome</keyword>
<protein>
    <submittedName>
        <fullName evidence="1">Uncharacterized protein</fullName>
    </submittedName>
</protein>
<reference evidence="1 2" key="1">
    <citation type="submission" date="2011-02" db="EMBL/GenBank/DDBJ databases">
        <title>The Genome Sequence of Sphaeroforma arctica JP610.</title>
        <authorList>
            <consortium name="The Broad Institute Genome Sequencing Platform"/>
            <person name="Russ C."/>
            <person name="Cuomo C."/>
            <person name="Young S.K."/>
            <person name="Zeng Q."/>
            <person name="Gargeya S."/>
            <person name="Alvarado L."/>
            <person name="Berlin A."/>
            <person name="Chapman S.B."/>
            <person name="Chen Z."/>
            <person name="Freedman E."/>
            <person name="Gellesch M."/>
            <person name="Goldberg J."/>
            <person name="Griggs A."/>
            <person name="Gujja S."/>
            <person name="Heilman E."/>
            <person name="Heiman D."/>
            <person name="Howarth C."/>
            <person name="Mehta T."/>
            <person name="Neiman D."/>
            <person name="Pearson M."/>
            <person name="Roberts A."/>
            <person name="Saif S."/>
            <person name="Shea T."/>
            <person name="Shenoy N."/>
            <person name="Sisk P."/>
            <person name="Stolte C."/>
            <person name="Sykes S."/>
            <person name="White J."/>
            <person name="Yandava C."/>
            <person name="Burger G."/>
            <person name="Gray M.W."/>
            <person name="Holland P.W.H."/>
            <person name="King N."/>
            <person name="Lang F.B.F."/>
            <person name="Roger A.J."/>
            <person name="Ruiz-Trillo I."/>
            <person name="Haas B."/>
            <person name="Nusbaum C."/>
            <person name="Birren B."/>
        </authorList>
    </citation>
    <scope>NUCLEOTIDE SEQUENCE [LARGE SCALE GENOMIC DNA]</scope>
    <source>
        <strain evidence="1 2">JP610</strain>
    </source>
</reference>
<dbReference type="Proteomes" id="UP000054560">
    <property type="component" value="Unassembled WGS sequence"/>
</dbReference>
<proteinExistence type="predicted"/>
<evidence type="ECO:0000313" key="2">
    <source>
        <dbReference type="Proteomes" id="UP000054560"/>
    </source>
</evidence>
<evidence type="ECO:0000313" key="1">
    <source>
        <dbReference type="EMBL" id="KNC87790.1"/>
    </source>
</evidence>
<name>A0A0L0GFE1_9EUKA</name>
<dbReference type="EMBL" id="KQ241598">
    <property type="protein sequence ID" value="KNC87790.1"/>
    <property type="molecule type" value="Genomic_DNA"/>
</dbReference>
<accession>A0A0L0GFE1</accession>
<organism evidence="1 2">
    <name type="scientific">Sphaeroforma arctica JP610</name>
    <dbReference type="NCBI Taxonomy" id="667725"/>
    <lineage>
        <taxon>Eukaryota</taxon>
        <taxon>Ichthyosporea</taxon>
        <taxon>Ichthyophonida</taxon>
        <taxon>Sphaeroforma</taxon>
    </lineage>
</organism>
<gene>
    <name evidence="1" type="ORF">SARC_00048</name>
</gene>
<dbReference type="AlphaFoldDB" id="A0A0L0GFE1"/>
<sequence>MRSVLVSFDGLETSCLPVAEAVVNERDLRNRLESLWRIPSELQQIVWNGVRVADGTLLNVAGESFHTAAIKLRGGALKGGKGGFGSMLRSIGAKAAQRRNGGLLTCLAA</sequence>